<sequence length="110" mass="12158">MSCLTEIQQTVRPKPAPRAMHPCSMEQHNTTGARQQREILIDTLPPSEHLLVTRAQCATRALSSSPTHTTYSTPHNMISMLRRIWMASSNKTGVAVVSAQSLESITNPSF</sequence>
<dbReference type="Proteomes" id="UP000828390">
    <property type="component" value="Unassembled WGS sequence"/>
</dbReference>
<comment type="caution">
    <text evidence="2">The sequence shown here is derived from an EMBL/GenBank/DDBJ whole genome shotgun (WGS) entry which is preliminary data.</text>
</comment>
<gene>
    <name evidence="2" type="ORF">DPMN_185383</name>
</gene>
<keyword evidence="3" id="KW-1185">Reference proteome</keyword>
<feature type="compositionally biased region" description="Polar residues" evidence="1">
    <location>
        <begin position="1"/>
        <end position="11"/>
    </location>
</feature>
<reference evidence="2" key="2">
    <citation type="submission" date="2020-11" db="EMBL/GenBank/DDBJ databases">
        <authorList>
            <person name="McCartney M.A."/>
            <person name="Auch B."/>
            <person name="Kono T."/>
            <person name="Mallez S."/>
            <person name="Becker A."/>
            <person name="Gohl D.M."/>
            <person name="Silverstein K.A.T."/>
            <person name="Koren S."/>
            <person name="Bechman K.B."/>
            <person name="Herman A."/>
            <person name="Abrahante J.E."/>
            <person name="Garbe J."/>
        </authorList>
    </citation>
    <scope>NUCLEOTIDE SEQUENCE</scope>
    <source>
        <strain evidence="2">Duluth1</strain>
        <tissue evidence="2">Whole animal</tissue>
    </source>
</reference>
<dbReference type="EMBL" id="JAIWYP010000010">
    <property type="protein sequence ID" value="KAH3750848.1"/>
    <property type="molecule type" value="Genomic_DNA"/>
</dbReference>
<evidence type="ECO:0000313" key="3">
    <source>
        <dbReference type="Proteomes" id="UP000828390"/>
    </source>
</evidence>
<accession>A0A9D4I8B4</accession>
<dbReference type="AlphaFoldDB" id="A0A9D4I8B4"/>
<feature type="region of interest" description="Disordered" evidence="1">
    <location>
        <begin position="1"/>
        <end position="33"/>
    </location>
</feature>
<reference evidence="2" key="1">
    <citation type="journal article" date="2019" name="bioRxiv">
        <title>The Genome of the Zebra Mussel, Dreissena polymorpha: A Resource for Invasive Species Research.</title>
        <authorList>
            <person name="McCartney M.A."/>
            <person name="Auch B."/>
            <person name="Kono T."/>
            <person name="Mallez S."/>
            <person name="Zhang Y."/>
            <person name="Obille A."/>
            <person name="Becker A."/>
            <person name="Abrahante J.E."/>
            <person name="Garbe J."/>
            <person name="Badalamenti J.P."/>
            <person name="Herman A."/>
            <person name="Mangelson H."/>
            <person name="Liachko I."/>
            <person name="Sullivan S."/>
            <person name="Sone E.D."/>
            <person name="Koren S."/>
            <person name="Silverstein K.A.T."/>
            <person name="Beckman K.B."/>
            <person name="Gohl D.M."/>
        </authorList>
    </citation>
    <scope>NUCLEOTIDE SEQUENCE</scope>
    <source>
        <strain evidence="2">Duluth1</strain>
        <tissue evidence="2">Whole animal</tissue>
    </source>
</reference>
<evidence type="ECO:0000256" key="1">
    <source>
        <dbReference type="SAM" id="MobiDB-lite"/>
    </source>
</evidence>
<name>A0A9D4I8B4_DREPO</name>
<evidence type="ECO:0000313" key="2">
    <source>
        <dbReference type="EMBL" id="KAH3750848.1"/>
    </source>
</evidence>
<protein>
    <submittedName>
        <fullName evidence="2">Uncharacterized protein</fullName>
    </submittedName>
</protein>
<proteinExistence type="predicted"/>
<organism evidence="2 3">
    <name type="scientific">Dreissena polymorpha</name>
    <name type="common">Zebra mussel</name>
    <name type="synonym">Mytilus polymorpha</name>
    <dbReference type="NCBI Taxonomy" id="45954"/>
    <lineage>
        <taxon>Eukaryota</taxon>
        <taxon>Metazoa</taxon>
        <taxon>Spiralia</taxon>
        <taxon>Lophotrochozoa</taxon>
        <taxon>Mollusca</taxon>
        <taxon>Bivalvia</taxon>
        <taxon>Autobranchia</taxon>
        <taxon>Heteroconchia</taxon>
        <taxon>Euheterodonta</taxon>
        <taxon>Imparidentia</taxon>
        <taxon>Neoheterodontei</taxon>
        <taxon>Myida</taxon>
        <taxon>Dreissenoidea</taxon>
        <taxon>Dreissenidae</taxon>
        <taxon>Dreissena</taxon>
    </lineage>
</organism>